<dbReference type="RefSeq" id="XP_066712638.1">
    <property type="nucleotide sequence ID" value="XM_066863528.1"/>
</dbReference>
<organism evidence="2 3">
    <name type="scientific">Apiospora phragmitis</name>
    <dbReference type="NCBI Taxonomy" id="2905665"/>
    <lineage>
        <taxon>Eukaryota</taxon>
        <taxon>Fungi</taxon>
        <taxon>Dikarya</taxon>
        <taxon>Ascomycota</taxon>
        <taxon>Pezizomycotina</taxon>
        <taxon>Sordariomycetes</taxon>
        <taxon>Xylariomycetidae</taxon>
        <taxon>Amphisphaeriales</taxon>
        <taxon>Apiosporaceae</taxon>
        <taxon>Apiospora</taxon>
    </lineage>
</organism>
<feature type="signal peptide" evidence="1">
    <location>
        <begin position="1"/>
        <end position="21"/>
    </location>
</feature>
<evidence type="ECO:0008006" key="4">
    <source>
        <dbReference type="Google" id="ProtNLM"/>
    </source>
</evidence>
<gene>
    <name evidence="2" type="ORF">PG994_012119</name>
</gene>
<evidence type="ECO:0000313" key="2">
    <source>
        <dbReference type="EMBL" id="KAK8050389.1"/>
    </source>
</evidence>
<protein>
    <recommendedName>
        <fullName evidence="4">Secreted protein</fullName>
    </recommendedName>
</protein>
<dbReference type="EMBL" id="JAQQWL010000011">
    <property type="protein sequence ID" value="KAK8050389.1"/>
    <property type="molecule type" value="Genomic_DNA"/>
</dbReference>
<keyword evidence="1" id="KW-0732">Signal</keyword>
<name>A0ABR1TXH2_9PEZI</name>
<accession>A0ABR1TXH2</accession>
<sequence>MQIAFHLAAVLFGFCIAVTSSMPVANDVLPSSAQVTPDIHVISNGTEDGGIVDGMWDCYGADWRDCLQTLEANSSDCSTLATQVFLNTAEVHAKNNSCVGFTNGTCIAQLCSNSYTDQIFDAESFALQISVLSSCTNGGQNGVMASYSEDSFAGNCAWWQIWLQSSSNTTAGGCEGSD</sequence>
<evidence type="ECO:0000256" key="1">
    <source>
        <dbReference type="SAM" id="SignalP"/>
    </source>
</evidence>
<dbReference type="Proteomes" id="UP001480595">
    <property type="component" value="Unassembled WGS sequence"/>
</dbReference>
<reference evidence="2 3" key="1">
    <citation type="submission" date="2023-01" db="EMBL/GenBank/DDBJ databases">
        <title>Analysis of 21 Apiospora genomes using comparative genomics revels a genus with tremendous synthesis potential of carbohydrate active enzymes and secondary metabolites.</title>
        <authorList>
            <person name="Sorensen T."/>
        </authorList>
    </citation>
    <scope>NUCLEOTIDE SEQUENCE [LARGE SCALE GENOMIC DNA]</scope>
    <source>
        <strain evidence="2 3">CBS 135458</strain>
    </source>
</reference>
<keyword evidence="3" id="KW-1185">Reference proteome</keyword>
<evidence type="ECO:0000313" key="3">
    <source>
        <dbReference type="Proteomes" id="UP001480595"/>
    </source>
</evidence>
<feature type="chain" id="PRO_5046616721" description="Secreted protein" evidence="1">
    <location>
        <begin position="22"/>
        <end position="178"/>
    </location>
</feature>
<comment type="caution">
    <text evidence="2">The sequence shown here is derived from an EMBL/GenBank/DDBJ whole genome shotgun (WGS) entry which is preliminary data.</text>
</comment>
<proteinExistence type="predicted"/>
<dbReference type="GeneID" id="92096591"/>